<dbReference type="AlphaFoldDB" id="A0A8X6WIA4"/>
<dbReference type="InterPro" id="IPR052709">
    <property type="entry name" value="Transposase-MT_Hybrid"/>
</dbReference>
<evidence type="ECO:0000313" key="2">
    <source>
        <dbReference type="Proteomes" id="UP000887159"/>
    </source>
</evidence>
<dbReference type="Gene3D" id="3.30.420.10">
    <property type="entry name" value="Ribonuclease H-like superfamily/Ribonuclease H"/>
    <property type="match status" value="1"/>
</dbReference>
<sequence>MGKIIKVGRCVPLELTDRQLESRKIVCEMLLARYKCKSYFHRIVTGDEKWIYFKNPKRNRSYVDPGQPSKSTARPNHFGRKTMLYIFWDQEGPIYYELLKPGKTINNDHYKQQLLNLNDSILEKREQYKKRQHKVIFLDDNAPSHRVKPTKDIVKALSWEPLAHAAYSPDLAPSDYHLFASLGHALSDQRFTSFENVKSWLDDWLTSKD</sequence>
<accession>A0A8X6WIA4</accession>
<dbReference type="Proteomes" id="UP000887159">
    <property type="component" value="Unassembled WGS sequence"/>
</dbReference>
<dbReference type="GO" id="GO:0003676">
    <property type="term" value="F:nucleic acid binding"/>
    <property type="evidence" value="ECO:0007669"/>
    <property type="project" value="InterPro"/>
</dbReference>
<dbReference type="EMBL" id="BMAU01021432">
    <property type="protein sequence ID" value="GFY35558.1"/>
    <property type="molecule type" value="Genomic_DNA"/>
</dbReference>
<dbReference type="PANTHER" id="PTHR46060">
    <property type="entry name" value="MARINER MOS1 TRANSPOSASE-LIKE PROTEIN"/>
    <property type="match status" value="1"/>
</dbReference>
<dbReference type="Pfam" id="PF01359">
    <property type="entry name" value="Transposase_1"/>
    <property type="match status" value="1"/>
</dbReference>
<keyword evidence="2" id="KW-1185">Reference proteome</keyword>
<name>A0A8X6WIA4_TRICX</name>
<comment type="caution">
    <text evidence="1">The sequence shown here is derived from an EMBL/GenBank/DDBJ whole genome shotgun (WGS) entry which is preliminary data.</text>
</comment>
<organism evidence="1 2">
    <name type="scientific">Trichonephila clavipes</name>
    <name type="common">Golden silk orbweaver</name>
    <name type="synonym">Nephila clavipes</name>
    <dbReference type="NCBI Taxonomy" id="2585209"/>
    <lineage>
        <taxon>Eukaryota</taxon>
        <taxon>Metazoa</taxon>
        <taxon>Ecdysozoa</taxon>
        <taxon>Arthropoda</taxon>
        <taxon>Chelicerata</taxon>
        <taxon>Arachnida</taxon>
        <taxon>Araneae</taxon>
        <taxon>Araneomorphae</taxon>
        <taxon>Entelegynae</taxon>
        <taxon>Araneoidea</taxon>
        <taxon>Nephilidae</taxon>
        <taxon>Trichonephila</taxon>
    </lineage>
</organism>
<proteinExistence type="predicted"/>
<dbReference type="InterPro" id="IPR001888">
    <property type="entry name" value="Transposase_1"/>
</dbReference>
<dbReference type="InterPro" id="IPR036397">
    <property type="entry name" value="RNaseH_sf"/>
</dbReference>
<dbReference type="PANTHER" id="PTHR46060:SF1">
    <property type="entry name" value="MARINER MOS1 TRANSPOSASE-LIKE PROTEIN"/>
    <property type="match status" value="1"/>
</dbReference>
<reference evidence="1" key="1">
    <citation type="submission" date="2020-08" db="EMBL/GenBank/DDBJ databases">
        <title>Multicomponent nature underlies the extraordinary mechanical properties of spider dragline silk.</title>
        <authorList>
            <person name="Kono N."/>
            <person name="Nakamura H."/>
            <person name="Mori M."/>
            <person name="Yoshida Y."/>
            <person name="Ohtoshi R."/>
            <person name="Malay A.D."/>
            <person name="Moran D.A.P."/>
            <person name="Tomita M."/>
            <person name="Numata K."/>
            <person name="Arakawa K."/>
        </authorList>
    </citation>
    <scope>NUCLEOTIDE SEQUENCE</scope>
</reference>
<gene>
    <name evidence="1" type="primary">mariner T</name>
    <name evidence="1" type="ORF">TNCV_196581</name>
</gene>
<evidence type="ECO:0000313" key="1">
    <source>
        <dbReference type="EMBL" id="GFY35558.1"/>
    </source>
</evidence>
<protein>
    <submittedName>
        <fullName evidence="1">Mariner Mos1 transposase</fullName>
    </submittedName>
</protein>